<evidence type="ECO:0000313" key="4">
    <source>
        <dbReference type="Proteomes" id="UP000029003"/>
    </source>
</evidence>
<accession>A0A087E1K6</accession>
<feature type="transmembrane region" description="Helical" evidence="2">
    <location>
        <begin position="119"/>
        <end position="139"/>
    </location>
</feature>
<comment type="caution">
    <text evidence="3">The sequence shown here is derived from an EMBL/GenBank/DDBJ whole genome shotgun (WGS) entry which is preliminary data.</text>
</comment>
<dbReference type="AlphaFoldDB" id="A0A087E1K6"/>
<keyword evidence="2" id="KW-0812">Transmembrane</keyword>
<evidence type="ECO:0000256" key="1">
    <source>
        <dbReference type="SAM" id="MobiDB-lite"/>
    </source>
</evidence>
<organism evidence="3 4">
    <name type="scientific">Bifidobacterium thermacidophilum subsp. thermacidophilum</name>
    <dbReference type="NCBI Taxonomy" id="79262"/>
    <lineage>
        <taxon>Bacteria</taxon>
        <taxon>Bacillati</taxon>
        <taxon>Actinomycetota</taxon>
        <taxon>Actinomycetes</taxon>
        <taxon>Bifidobacteriales</taxon>
        <taxon>Bifidobacteriaceae</taxon>
        <taxon>Bifidobacterium</taxon>
    </lineage>
</organism>
<evidence type="ECO:0000313" key="3">
    <source>
        <dbReference type="EMBL" id="KFJ01657.1"/>
    </source>
</evidence>
<keyword evidence="2" id="KW-0472">Membrane</keyword>
<protein>
    <recommendedName>
        <fullName evidence="5">Tripartite tricarboxylate transporter TctB family protein</fullName>
    </recommendedName>
</protein>
<feature type="region of interest" description="Disordered" evidence="1">
    <location>
        <begin position="1"/>
        <end position="36"/>
    </location>
</feature>
<dbReference type="EMBL" id="JGZT01000008">
    <property type="protein sequence ID" value="KFJ01657.1"/>
    <property type="molecule type" value="Genomic_DNA"/>
</dbReference>
<gene>
    <name evidence="3" type="ORF">THER5_1552</name>
</gene>
<dbReference type="RefSeq" id="WP_029576777.1">
    <property type="nucleotide sequence ID" value="NZ_JGZT01000008.1"/>
</dbReference>
<feature type="region of interest" description="Disordered" evidence="1">
    <location>
        <begin position="51"/>
        <end position="80"/>
    </location>
</feature>
<proteinExistence type="predicted"/>
<sequence length="155" mass="17378">MPNRAERRAAAKRSKQNKGVPQQANEAQGGNRSSGLVDEYALQERSRHLEEYEQEGEWKPSSSVQKERHEDEDITLNNPKVSHTPHSVRQVLRIITWTLILLCAISFLVIMWIPSVPMWLIITIASVFAVAVISLFFVAGNSKDNPNLDANGCAI</sequence>
<feature type="compositionally biased region" description="Polar residues" evidence="1">
    <location>
        <begin position="17"/>
        <end position="34"/>
    </location>
</feature>
<feature type="transmembrane region" description="Helical" evidence="2">
    <location>
        <begin position="94"/>
        <end position="113"/>
    </location>
</feature>
<dbReference type="OrthoDB" id="3242741at2"/>
<reference evidence="3 4" key="1">
    <citation type="submission" date="2014-03" db="EMBL/GenBank/DDBJ databases">
        <title>Genomics of Bifidobacteria.</title>
        <authorList>
            <person name="Ventura M."/>
            <person name="Milani C."/>
            <person name="Lugli G.A."/>
        </authorList>
    </citation>
    <scope>NUCLEOTIDE SEQUENCE [LARGE SCALE GENOMIC DNA]</scope>
    <source>
        <strain evidence="3 4">LMG 21395</strain>
    </source>
</reference>
<evidence type="ECO:0000256" key="2">
    <source>
        <dbReference type="SAM" id="Phobius"/>
    </source>
</evidence>
<dbReference type="Proteomes" id="UP000029003">
    <property type="component" value="Unassembled WGS sequence"/>
</dbReference>
<name>A0A087E1K6_9BIFI</name>
<evidence type="ECO:0008006" key="5">
    <source>
        <dbReference type="Google" id="ProtNLM"/>
    </source>
</evidence>
<keyword evidence="2" id="KW-1133">Transmembrane helix</keyword>